<organism evidence="3 4">
    <name type="scientific">Dendrothele bispora (strain CBS 962.96)</name>
    <dbReference type="NCBI Taxonomy" id="1314807"/>
    <lineage>
        <taxon>Eukaryota</taxon>
        <taxon>Fungi</taxon>
        <taxon>Dikarya</taxon>
        <taxon>Basidiomycota</taxon>
        <taxon>Agaricomycotina</taxon>
        <taxon>Agaricomycetes</taxon>
        <taxon>Agaricomycetidae</taxon>
        <taxon>Agaricales</taxon>
        <taxon>Agaricales incertae sedis</taxon>
        <taxon>Dendrothele</taxon>
    </lineage>
</organism>
<feature type="transmembrane region" description="Helical" evidence="2">
    <location>
        <begin position="6"/>
        <end position="26"/>
    </location>
</feature>
<feature type="compositionally biased region" description="Low complexity" evidence="1">
    <location>
        <begin position="117"/>
        <end position="130"/>
    </location>
</feature>
<keyword evidence="2" id="KW-0812">Transmembrane</keyword>
<evidence type="ECO:0000313" key="3">
    <source>
        <dbReference type="EMBL" id="THU94494.1"/>
    </source>
</evidence>
<name>A0A4S8LXT5_DENBC</name>
<protein>
    <submittedName>
        <fullName evidence="3">Uncharacterized protein</fullName>
    </submittedName>
</protein>
<dbReference type="EMBL" id="ML179222">
    <property type="protein sequence ID" value="THU94494.1"/>
    <property type="molecule type" value="Genomic_DNA"/>
</dbReference>
<dbReference type="AlphaFoldDB" id="A0A4S8LXT5"/>
<keyword evidence="2" id="KW-0472">Membrane</keyword>
<feature type="transmembrane region" description="Helical" evidence="2">
    <location>
        <begin position="47"/>
        <end position="67"/>
    </location>
</feature>
<dbReference type="OrthoDB" id="2544694at2759"/>
<feature type="region of interest" description="Disordered" evidence="1">
    <location>
        <begin position="115"/>
        <end position="137"/>
    </location>
</feature>
<dbReference type="Proteomes" id="UP000297245">
    <property type="component" value="Unassembled WGS sequence"/>
</dbReference>
<sequence length="137" mass="14912">MLIGAFAAQPFGQCLSMVLLAILGTVDNSGAKIWVPLRNHLSTTLTLSPLIFAAPNAFITPVVYLFFPETCGRSLEDMEIIFALAYKENFPPVKVSLRKNIPAAGTPEAEAILGFKSPNPSDSSSSMMPRNNREWLV</sequence>
<accession>A0A4S8LXT5</accession>
<dbReference type="Gene3D" id="1.20.1250.20">
    <property type="entry name" value="MFS general substrate transporter like domains"/>
    <property type="match status" value="1"/>
</dbReference>
<evidence type="ECO:0000256" key="1">
    <source>
        <dbReference type="SAM" id="MobiDB-lite"/>
    </source>
</evidence>
<evidence type="ECO:0000313" key="4">
    <source>
        <dbReference type="Proteomes" id="UP000297245"/>
    </source>
</evidence>
<gene>
    <name evidence="3" type="ORF">K435DRAFT_779368</name>
</gene>
<dbReference type="InterPro" id="IPR036259">
    <property type="entry name" value="MFS_trans_sf"/>
</dbReference>
<keyword evidence="4" id="KW-1185">Reference proteome</keyword>
<proteinExistence type="predicted"/>
<reference evidence="3 4" key="1">
    <citation type="journal article" date="2019" name="Nat. Ecol. Evol.">
        <title>Megaphylogeny resolves global patterns of mushroom evolution.</title>
        <authorList>
            <person name="Varga T."/>
            <person name="Krizsan K."/>
            <person name="Foldi C."/>
            <person name="Dima B."/>
            <person name="Sanchez-Garcia M."/>
            <person name="Sanchez-Ramirez S."/>
            <person name="Szollosi G.J."/>
            <person name="Szarkandi J.G."/>
            <person name="Papp V."/>
            <person name="Albert L."/>
            <person name="Andreopoulos W."/>
            <person name="Angelini C."/>
            <person name="Antonin V."/>
            <person name="Barry K.W."/>
            <person name="Bougher N.L."/>
            <person name="Buchanan P."/>
            <person name="Buyck B."/>
            <person name="Bense V."/>
            <person name="Catcheside P."/>
            <person name="Chovatia M."/>
            <person name="Cooper J."/>
            <person name="Damon W."/>
            <person name="Desjardin D."/>
            <person name="Finy P."/>
            <person name="Geml J."/>
            <person name="Haridas S."/>
            <person name="Hughes K."/>
            <person name="Justo A."/>
            <person name="Karasinski D."/>
            <person name="Kautmanova I."/>
            <person name="Kiss B."/>
            <person name="Kocsube S."/>
            <person name="Kotiranta H."/>
            <person name="LaButti K.M."/>
            <person name="Lechner B.E."/>
            <person name="Liimatainen K."/>
            <person name="Lipzen A."/>
            <person name="Lukacs Z."/>
            <person name="Mihaltcheva S."/>
            <person name="Morgado L.N."/>
            <person name="Niskanen T."/>
            <person name="Noordeloos M.E."/>
            <person name="Ohm R.A."/>
            <person name="Ortiz-Santana B."/>
            <person name="Ovrebo C."/>
            <person name="Racz N."/>
            <person name="Riley R."/>
            <person name="Savchenko A."/>
            <person name="Shiryaev A."/>
            <person name="Soop K."/>
            <person name="Spirin V."/>
            <person name="Szebenyi C."/>
            <person name="Tomsovsky M."/>
            <person name="Tulloss R.E."/>
            <person name="Uehling J."/>
            <person name="Grigoriev I.V."/>
            <person name="Vagvolgyi C."/>
            <person name="Papp T."/>
            <person name="Martin F.M."/>
            <person name="Miettinen O."/>
            <person name="Hibbett D.S."/>
            <person name="Nagy L.G."/>
        </authorList>
    </citation>
    <scope>NUCLEOTIDE SEQUENCE [LARGE SCALE GENOMIC DNA]</scope>
    <source>
        <strain evidence="3 4">CBS 962.96</strain>
    </source>
</reference>
<keyword evidence="2" id="KW-1133">Transmembrane helix</keyword>
<evidence type="ECO:0000256" key="2">
    <source>
        <dbReference type="SAM" id="Phobius"/>
    </source>
</evidence>